<dbReference type="Proteomes" id="UP000561726">
    <property type="component" value="Unassembled WGS sequence"/>
</dbReference>
<feature type="chain" id="PRO_5038207553" description="DUF2511 domain-containing protein" evidence="2">
    <location>
        <begin position="22"/>
        <end position="235"/>
    </location>
</feature>
<evidence type="ECO:0000313" key="4">
    <source>
        <dbReference type="EMBL" id="MBB5642053.1"/>
    </source>
</evidence>
<gene>
    <name evidence="4" type="ORF">BJ997_002601</name>
    <name evidence="3" type="ORF">GY21_02855</name>
</gene>
<dbReference type="EMBL" id="JACHBQ010000001">
    <property type="protein sequence ID" value="MBB5642053.1"/>
    <property type="molecule type" value="Genomic_DNA"/>
</dbReference>
<dbReference type="PROSITE" id="PS51257">
    <property type="entry name" value="PROKAR_LIPOPROTEIN"/>
    <property type="match status" value="1"/>
</dbReference>
<name>A0A099JRX4_9MICO</name>
<dbReference type="Pfam" id="PF10709">
    <property type="entry name" value="DUF2511"/>
    <property type="match status" value="1"/>
</dbReference>
<evidence type="ECO:0000313" key="5">
    <source>
        <dbReference type="Proteomes" id="UP000029864"/>
    </source>
</evidence>
<dbReference type="Proteomes" id="UP000029864">
    <property type="component" value="Unassembled WGS sequence"/>
</dbReference>
<protein>
    <recommendedName>
        <fullName evidence="7">DUF2511 domain-containing protein</fullName>
    </recommendedName>
</protein>
<proteinExistence type="predicted"/>
<keyword evidence="2" id="KW-0732">Signal</keyword>
<dbReference type="AlphaFoldDB" id="A0A099JRX4"/>
<evidence type="ECO:0008006" key="7">
    <source>
        <dbReference type="Google" id="ProtNLM"/>
    </source>
</evidence>
<feature type="region of interest" description="Disordered" evidence="1">
    <location>
        <begin position="27"/>
        <end position="48"/>
    </location>
</feature>
<feature type="compositionally biased region" description="Low complexity" evidence="1">
    <location>
        <begin position="27"/>
        <end position="38"/>
    </location>
</feature>
<comment type="caution">
    <text evidence="3">The sequence shown here is derived from an EMBL/GenBank/DDBJ whole genome shotgun (WGS) entry which is preliminary data.</text>
</comment>
<reference evidence="4 6" key="2">
    <citation type="submission" date="2020-08" db="EMBL/GenBank/DDBJ databases">
        <title>Sequencing the genomes of 1000 actinobacteria strains.</title>
        <authorList>
            <person name="Klenk H.-P."/>
        </authorList>
    </citation>
    <scope>NUCLEOTIDE SEQUENCE [LARGE SCALE GENOMIC DNA]</scope>
    <source>
        <strain evidence="4 6">DSM 21065</strain>
    </source>
</reference>
<feature type="signal peptide" evidence="2">
    <location>
        <begin position="1"/>
        <end position="21"/>
    </location>
</feature>
<sequence length="235" mass="24183">MPIVNRSAVSIWALAAVVLLAGCSASPEPARESASAAPTVETSSLSDSERIAQAERLVKDELPDAPIWEGMTFVGVVVDGTEVCVDRNWGPGGGSGDIAAGAVAGYVIVTSPGDALGEPQTGVCADYAPAAPATPVDVPANVEDDPGLLVSIDFGDDWPLTTPYVVVRCEEKTVDGRSLQLVTLDTPDGTEYAVNGTARDHTDLPDISPMWAADPDVDGLKIDISPVIDAGLGLC</sequence>
<dbReference type="InterPro" id="IPR019648">
    <property type="entry name" value="YebY"/>
</dbReference>
<evidence type="ECO:0000313" key="6">
    <source>
        <dbReference type="Proteomes" id="UP000561726"/>
    </source>
</evidence>
<dbReference type="OrthoDB" id="5119497at2"/>
<dbReference type="EMBL" id="JPXF01000006">
    <property type="protein sequence ID" value="KGJ80407.1"/>
    <property type="molecule type" value="Genomic_DNA"/>
</dbReference>
<evidence type="ECO:0000256" key="2">
    <source>
        <dbReference type="SAM" id="SignalP"/>
    </source>
</evidence>
<dbReference type="RefSeq" id="WP_035835057.1">
    <property type="nucleotide sequence ID" value="NZ_JACHBQ010000001.1"/>
</dbReference>
<reference evidence="3 5" key="1">
    <citation type="submission" date="2014-08" db="EMBL/GenBank/DDBJ databases">
        <authorList>
            <person name="Sisinthy S."/>
        </authorList>
    </citation>
    <scope>NUCLEOTIDE SEQUENCE [LARGE SCALE GENOMIC DNA]</scope>
    <source>
        <strain evidence="3 5">RuG17</strain>
    </source>
</reference>
<evidence type="ECO:0000256" key="1">
    <source>
        <dbReference type="SAM" id="MobiDB-lite"/>
    </source>
</evidence>
<evidence type="ECO:0000313" key="3">
    <source>
        <dbReference type="EMBL" id="KGJ80407.1"/>
    </source>
</evidence>
<accession>A0A099JRX4</accession>
<organism evidence="3 5">
    <name type="scientific">Cryobacterium roopkundense</name>
    <dbReference type="NCBI Taxonomy" id="1001240"/>
    <lineage>
        <taxon>Bacteria</taxon>
        <taxon>Bacillati</taxon>
        <taxon>Actinomycetota</taxon>
        <taxon>Actinomycetes</taxon>
        <taxon>Micrococcales</taxon>
        <taxon>Microbacteriaceae</taxon>
        <taxon>Cryobacterium</taxon>
    </lineage>
</organism>
<keyword evidence="5" id="KW-1185">Reference proteome</keyword>